<keyword evidence="2" id="KW-1185">Reference proteome</keyword>
<evidence type="ECO:0000313" key="2">
    <source>
        <dbReference type="Proteomes" id="UP001465976"/>
    </source>
</evidence>
<proteinExistence type="predicted"/>
<protein>
    <submittedName>
        <fullName evidence="1">Uncharacterized protein</fullName>
    </submittedName>
</protein>
<dbReference type="EMBL" id="JBAHYK010000309">
    <property type="protein sequence ID" value="KAL0575389.1"/>
    <property type="molecule type" value="Genomic_DNA"/>
</dbReference>
<dbReference type="Proteomes" id="UP001465976">
    <property type="component" value="Unassembled WGS sequence"/>
</dbReference>
<evidence type="ECO:0000313" key="1">
    <source>
        <dbReference type="EMBL" id="KAL0575389.1"/>
    </source>
</evidence>
<dbReference type="InterPro" id="IPR032675">
    <property type="entry name" value="LRR_dom_sf"/>
</dbReference>
<name>A0ABR3FJH2_9AGAR</name>
<accession>A0ABR3FJH2</accession>
<organism evidence="1 2">
    <name type="scientific">Marasmius crinis-equi</name>
    <dbReference type="NCBI Taxonomy" id="585013"/>
    <lineage>
        <taxon>Eukaryota</taxon>
        <taxon>Fungi</taxon>
        <taxon>Dikarya</taxon>
        <taxon>Basidiomycota</taxon>
        <taxon>Agaricomycotina</taxon>
        <taxon>Agaricomycetes</taxon>
        <taxon>Agaricomycetidae</taxon>
        <taxon>Agaricales</taxon>
        <taxon>Marasmiineae</taxon>
        <taxon>Marasmiaceae</taxon>
        <taxon>Marasmius</taxon>
    </lineage>
</organism>
<comment type="caution">
    <text evidence="1">The sequence shown here is derived from an EMBL/GenBank/DDBJ whole genome shotgun (WGS) entry which is preliminary data.</text>
</comment>
<reference evidence="1 2" key="1">
    <citation type="submission" date="2024-02" db="EMBL/GenBank/DDBJ databases">
        <title>A draft genome for the cacao thread blight pathogen Marasmius crinis-equi.</title>
        <authorList>
            <person name="Cohen S.P."/>
            <person name="Baruah I.K."/>
            <person name="Amoako-Attah I."/>
            <person name="Bukari Y."/>
            <person name="Meinhardt L.W."/>
            <person name="Bailey B.A."/>
        </authorList>
    </citation>
    <scope>NUCLEOTIDE SEQUENCE [LARGE SCALE GENOMIC DNA]</scope>
    <source>
        <strain evidence="1 2">GH-76</strain>
    </source>
</reference>
<dbReference type="Gene3D" id="3.80.10.10">
    <property type="entry name" value="Ribonuclease Inhibitor"/>
    <property type="match status" value="1"/>
</dbReference>
<sequence length="337" mass="38122">MMKHARRIKHLTIDGLNCEAFKPTKSEHMDFPLLETFDLGENLDNRIAKKFKAALEKAPKPANVIMHEFAEHDQYQPSGTKTPLPLPYHQLESLVIGEMTEQVHLMNHLSSALHLKKLIVKQCDPWRGLRVDPFAISNLESFSFDSRGHPLRCSGMFASLTFPSLKSFQFSSWVVGRDSVFGGVAGEWPCQSFLSFLQRSTQLDCFTLRVPKLQLLSGEGLTRLLEAAPNLRKVVLVLKDDDDSHSFHASLASSLAISPGSTILVPHLARLSVSFREPITMPDQNIVQQSIESRAEERLEELGRKRNVSPLKVKFKYNDKMPIPNERRVGRMGELLR</sequence>
<gene>
    <name evidence="1" type="ORF">V5O48_006582</name>
</gene>